<dbReference type="Pfam" id="PF13472">
    <property type="entry name" value="Lipase_GDSL_2"/>
    <property type="match status" value="1"/>
</dbReference>
<name>A0ABU8NKA0_9SPHI</name>
<proteinExistence type="predicted"/>
<sequence length="684" mass="77057">MSLFVLLWSLGLTSYSQEVRVACIGNSVTFGAGLKNPAKESYPSVLQDLLGQKYGVKNFGLSGATLLKKGHRPYYKTKQFQDAVLFKPDIAIVHLGLNDTDPRDWPEFKGDFKSDYSWLLDTLKKQNPNVKLFICKLTPIFNGHPRFKSGTRDWYWQIQEQIIEIAKANNTGLIDLTSALYNRPDLFADNLHPDKEGAAIIAKTVYGNLTGNYGGLELPEIFTNHMVLQRNKPISIYGTANSSEQIKVLFNHKQLTAVADNYGKWRVQFTEMSHGGPYELSVQSGNKTISLTDILIGDVWLCSGQSNMSFTLSAAKTGKVELAQIKANKVRLFKFNQYVETNDAPWNAKTLKQVNALKYFSGSWTPTTSETAADFSAVGYYFGKKVAEESGVPIGLIQLAVGGSTIESWIDRYTMEHDEQLVDVLTDWRKSDFIQEWARGRADVNLKEASNPKQRHPYEPVYNYEAGIAKLTQFPIKGVIWYQGESNAQNVDLYKHTFPVLVHSWRKKWGYDFPFYYVQLSSIDRPSWPYFRDAQRKLLKDIPNSGMAVSSDVGDSLDVHPNMKMEVGQRLALLALKNTYHKPITANGPGISNHKQEKNNIILSFTEAKKLSTRNGEPLIGFQFTNLKGYRITAKATIINNKVILKIPHGETIKEVLYAWEPFTRANLVNEAGLPASTFSIPLN</sequence>
<dbReference type="EMBL" id="JBBEUB010000002">
    <property type="protein sequence ID" value="MEJ2902670.1"/>
    <property type="molecule type" value="Genomic_DNA"/>
</dbReference>
<evidence type="ECO:0000313" key="5">
    <source>
        <dbReference type="Proteomes" id="UP001378956"/>
    </source>
</evidence>
<dbReference type="PANTHER" id="PTHR22901:SF0">
    <property type="entry name" value="SIALATE O-ACETYLESTERASE"/>
    <property type="match status" value="1"/>
</dbReference>
<evidence type="ECO:0000259" key="2">
    <source>
        <dbReference type="Pfam" id="PF03629"/>
    </source>
</evidence>
<organism evidence="4 5">
    <name type="scientific">Pedobacter panaciterrae</name>
    <dbReference type="NCBI Taxonomy" id="363849"/>
    <lineage>
        <taxon>Bacteria</taxon>
        <taxon>Pseudomonadati</taxon>
        <taxon>Bacteroidota</taxon>
        <taxon>Sphingobacteriia</taxon>
        <taxon>Sphingobacteriales</taxon>
        <taxon>Sphingobacteriaceae</taxon>
        <taxon>Pedobacter</taxon>
    </lineage>
</organism>
<dbReference type="InterPro" id="IPR013830">
    <property type="entry name" value="SGNH_hydro"/>
</dbReference>
<feature type="domain" description="SGNH hydrolase-type esterase" evidence="3">
    <location>
        <begin position="23"/>
        <end position="199"/>
    </location>
</feature>
<dbReference type="RefSeq" id="WP_337716274.1">
    <property type="nucleotide sequence ID" value="NZ_JBBEUB010000002.1"/>
</dbReference>
<keyword evidence="1" id="KW-0378">Hydrolase</keyword>
<keyword evidence="5" id="KW-1185">Reference proteome</keyword>
<accession>A0ABU8NKA0</accession>
<dbReference type="PANTHER" id="PTHR22901">
    <property type="entry name" value="SIALATE O-ACETYLESTERASE"/>
    <property type="match status" value="1"/>
</dbReference>
<dbReference type="InterPro" id="IPR036514">
    <property type="entry name" value="SGNH_hydro_sf"/>
</dbReference>
<comment type="caution">
    <text evidence="4">The sequence shown here is derived from an EMBL/GenBank/DDBJ whole genome shotgun (WGS) entry which is preliminary data.</text>
</comment>
<evidence type="ECO:0000313" key="4">
    <source>
        <dbReference type="EMBL" id="MEJ2902670.1"/>
    </source>
</evidence>
<protein>
    <submittedName>
        <fullName evidence="4">GDSL-type esterase/lipase family protein</fullName>
    </submittedName>
</protein>
<dbReference type="Gene3D" id="3.40.50.1110">
    <property type="entry name" value="SGNH hydrolase"/>
    <property type="match status" value="2"/>
</dbReference>
<dbReference type="Pfam" id="PF03629">
    <property type="entry name" value="SASA"/>
    <property type="match status" value="1"/>
</dbReference>
<evidence type="ECO:0000259" key="3">
    <source>
        <dbReference type="Pfam" id="PF13472"/>
    </source>
</evidence>
<reference evidence="4 5" key="1">
    <citation type="submission" date="2024-03" db="EMBL/GenBank/DDBJ databases">
        <title>Sequence of Lycoming College Course Isolates.</title>
        <authorList>
            <person name="Plotts O."/>
            <person name="Newman J."/>
        </authorList>
    </citation>
    <scope>NUCLEOTIDE SEQUENCE [LARGE SCALE GENOMIC DNA]</scope>
    <source>
        <strain evidence="4 5">CJB-3</strain>
    </source>
</reference>
<dbReference type="InterPro" id="IPR039329">
    <property type="entry name" value="SIAE"/>
</dbReference>
<dbReference type="Proteomes" id="UP001378956">
    <property type="component" value="Unassembled WGS sequence"/>
</dbReference>
<evidence type="ECO:0000256" key="1">
    <source>
        <dbReference type="ARBA" id="ARBA00022801"/>
    </source>
</evidence>
<feature type="domain" description="Sialate O-acetylesterase" evidence="2">
    <location>
        <begin position="298"/>
        <end position="573"/>
    </location>
</feature>
<gene>
    <name evidence="4" type="ORF">WAE58_09540</name>
</gene>
<dbReference type="SUPFAM" id="SSF52266">
    <property type="entry name" value="SGNH hydrolase"/>
    <property type="match status" value="2"/>
</dbReference>
<dbReference type="InterPro" id="IPR005181">
    <property type="entry name" value="SASA"/>
</dbReference>